<evidence type="ECO:0000313" key="2">
    <source>
        <dbReference type="EMBL" id="KAJ8433608.1"/>
    </source>
</evidence>
<sequence>MNKESGANLACDHGARFRALTNLDLNAQNGRWSSWSFLAQALACNNGGPRQDTSLSGIPPEKITSHEASTGASGGGQHLNDPGSEYSRSREPKLPKHAHRASENAMSPDCHKPILVGLGLTTYEIRLALKANFEWTLRGTNVAYGFSGLLMFYRYIFCKLMSNL</sequence>
<reference evidence="2" key="1">
    <citation type="submission" date="2022-04" db="EMBL/GenBank/DDBJ databases">
        <title>Carnegiea gigantea Genome sequencing and assembly v2.</title>
        <authorList>
            <person name="Copetti D."/>
            <person name="Sanderson M.J."/>
            <person name="Burquez A."/>
            <person name="Wojciechowski M.F."/>
        </authorList>
    </citation>
    <scope>NUCLEOTIDE SEQUENCE</scope>
    <source>
        <strain evidence="2">SGP5-SGP5p</strain>
        <tissue evidence="2">Aerial part</tissue>
    </source>
</reference>
<dbReference type="AlphaFoldDB" id="A0A9Q1JZB1"/>
<dbReference type="EMBL" id="JAKOGI010000528">
    <property type="protein sequence ID" value="KAJ8433608.1"/>
    <property type="molecule type" value="Genomic_DNA"/>
</dbReference>
<evidence type="ECO:0000313" key="3">
    <source>
        <dbReference type="Proteomes" id="UP001153076"/>
    </source>
</evidence>
<accession>A0A9Q1JZB1</accession>
<organism evidence="2 3">
    <name type="scientific">Carnegiea gigantea</name>
    <dbReference type="NCBI Taxonomy" id="171969"/>
    <lineage>
        <taxon>Eukaryota</taxon>
        <taxon>Viridiplantae</taxon>
        <taxon>Streptophyta</taxon>
        <taxon>Embryophyta</taxon>
        <taxon>Tracheophyta</taxon>
        <taxon>Spermatophyta</taxon>
        <taxon>Magnoliopsida</taxon>
        <taxon>eudicotyledons</taxon>
        <taxon>Gunneridae</taxon>
        <taxon>Pentapetalae</taxon>
        <taxon>Caryophyllales</taxon>
        <taxon>Cactineae</taxon>
        <taxon>Cactaceae</taxon>
        <taxon>Cactoideae</taxon>
        <taxon>Echinocereeae</taxon>
        <taxon>Carnegiea</taxon>
    </lineage>
</organism>
<keyword evidence="3" id="KW-1185">Reference proteome</keyword>
<name>A0A9Q1JZB1_9CARY</name>
<feature type="region of interest" description="Disordered" evidence="1">
    <location>
        <begin position="49"/>
        <end position="105"/>
    </location>
</feature>
<evidence type="ECO:0000256" key="1">
    <source>
        <dbReference type="SAM" id="MobiDB-lite"/>
    </source>
</evidence>
<dbReference type="Proteomes" id="UP001153076">
    <property type="component" value="Unassembled WGS sequence"/>
</dbReference>
<protein>
    <submittedName>
        <fullName evidence="2">Uncharacterized protein</fullName>
    </submittedName>
</protein>
<gene>
    <name evidence="2" type="ORF">Cgig2_016538</name>
</gene>
<proteinExistence type="predicted"/>
<comment type="caution">
    <text evidence="2">The sequence shown here is derived from an EMBL/GenBank/DDBJ whole genome shotgun (WGS) entry which is preliminary data.</text>
</comment>